<evidence type="ECO:0000313" key="4">
    <source>
        <dbReference type="EMBL" id="KMZ76031.1"/>
    </source>
</evidence>
<feature type="domain" description="FAM192A/Fyv6 N-terminal" evidence="3">
    <location>
        <begin position="10"/>
        <end position="34"/>
    </location>
</feature>
<dbReference type="Pfam" id="PF10187">
    <property type="entry name" value="FAM192A_Fyv6_N"/>
    <property type="match status" value="1"/>
</dbReference>
<comment type="subcellular location">
    <subcellularLocation>
        <location evidence="1">Nucleus</location>
    </subcellularLocation>
</comment>
<comment type="caution">
    <text evidence="4">The sequence shown here is derived from an EMBL/GenBank/DDBJ whole genome shotgun (WGS) entry which is preliminary data.</text>
</comment>
<keyword evidence="2" id="KW-0539">Nucleus</keyword>
<proteinExistence type="predicted"/>
<dbReference type="GO" id="GO:0005634">
    <property type="term" value="C:nucleus"/>
    <property type="evidence" value="ECO:0007669"/>
    <property type="project" value="UniProtKB-SubCell"/>
</dbReference>
<protein>
    <recommendedName>
        <fullName evidence="3">FAM192A/Fyv6 N-terminal domain-containing protein</fullName>
    </recommendedName>
</protein>
<dbReference type="EMBL" id="LFYR01000090">
    <property type="protein sequence ID" value="KMZ76031.1"/>
    <property type="molecule type" value="Genomic_DNA"/>
</dbReference>
<dbReference type="Proteomes" id="UP000036987">
    <property type="component" value="Unassembled WGS sequence"/>
</dbReference>
<evidence type="ECO:0000259" key="3">
    <source>
        <dbReference type="Pfam" id="PF10187"/>
    </source>
</evidence>
<name>A0A0K9Q433_ZOSMR</name>
<dbReference type="InterPro" id="IPR019331">
    <property type="entry name" value="FAM192A/Fyv6_N"/>
</dbReference>
<dbReference type="AlphaFoldDB" id="A0A0K9Q433"/>
<evidence type="ECO:0000256" key="1">
    <source>
        <dbReference type="ARBA" id="ARBA00004123"/>
    </source>
</evidence>
<reference evidence="5" key="1">
    <citation type="journal article" date="2016" name="Nature">
        <title>The genome of the seagrass Zostera marina reveals angiosperm adaptation to the sea.</title>
        <authorList>
            <person name="Olsen J.L."/>
            <person name="Rouze P."/>
            <person name="Verhelst B."/>
            <person name="Lin Y.-C."/>
            <person name="Bayer T."/>
            <person name="Collen J."/>
            <person name="Dattolo E."/>
            <person name="De Paoli E."/>
            <person name="Dittami S."/>
            <person name="Maumus F."/>
            <person name="Michel G."/>
            <person name="Kersting A."/>
            <person name="Lauritano C."/>
            <person name="Lohaus R."/>
            <person name="Toepel M."/>
            <person name="Tonon T."/>
            <person name="Vanneste K."/>
            <person name="Amirebrahimi M."/>
            <person name="Brakel J."/>
            <person name="Bostroem C."/>
            <person name="Chovatia M."/>
            <person name="Grimwood J."/>
            <person name="Jenkins J.W."/>
            <person name="Jueterbock A."/>
            <person name="Mraz A."/>
            <person name="Stam W.T."/>
            <person name="Tice H."/>
            <person name="Bornberg-Bauer E."/>
            <person name="Green P.J."/>
            <person name="Pearson G.A."/>
            <person name="Procaccini G."/>
            <person name="Duarte C.M."/>
            <person name="Schmutz J."/>
            <person name="Reusch T.B.H."/>
            <person name="Van de Peer Y."/>
        </authorList>
    </citation>
    <scope>NUCLEOTIDE SEQUENCE [LARGE SCALE GENOMIC DNA]</scope>
    <source>
        <strain evidence="5">cv. Finnish</strain>
    </source>
</reference>
<keyword evidence="5" id="KW-1185">Reference proteome</keyword>
<sequence>MLLCFIPVPPKALDEDETEFLDKLAMSRKEYERQ</sequence>
<evidence type="ECO:0000313" key="5">
    <source>
        <dbReference type="Proteomes" id="UP000036987"/>
    </source>
</evidence>
<evidence type="ECO:0000256" key="2">
    <source>
        <dbReference type="ARBA" id="ARBA00023242"/>
    </source>
</evidence>
<gene>
    <name evidence="4" type="ORF">ZOSMA_107G00280</name>
</gene>
<accession>A0A0K9Q433</accession>
<organism evidence="4 5">
    <name type="scientific">Zostera marina</name>
    <name type="common">Eelgrass</name>
    <dbReference type="NCBI Taxonomy" id="29655"/>
    <lineage>
        <taxon>Eukaryota</taxon>
        <taxon>Viridiplantae</taxon>
        <taxon>Streptophyta</taxon>
        <taxon>Embryophyta</taxon>
        <taxon>Tracheophyta</taxon>
        <taxon>Spermatophyta</taxon>
        <taxon>Magnoliopsida</taxon>
        <taxon>Liliopsida</taxon>
        <taxon>Zosteraceae</taxon>
        <taxon>Zostera</taxon>
    </lineage>
</organism>
<dbReference type="STRING" id="29655.A0A0K9Q433"/>
<dbReference type="OrthoDB" id="10464796at2759"/>